<gene>
    <name evidence="2" type="ORF">B296_00049526</name>
</gene>
<feature type="compositionally biased region" description="Basic and acidic residues" evidence="1">
    <location>
        <begin position="51"/>
        <end position="69"/>
    </location>
</feature>
<organism evidence="2 3">
    <name type="scientific">Ensete ventricosum</name>
    <name type="common">Abyssinian banana</name>
    <name type="synonym">Musa ensete</name>
    <dbReference type="NCBI Taxonomy" id="4639"/>
    <lineage>
        <taxon>Eukaryota</taxon>
        <taxon>Viridiplantae</taxon>
        <taxon>Streptophyta</taxon>
        <taxon>Embryophyta</taxon>
        <taxon>Tracheophyta</taxon>
        <taxon>Spermatophyta</taxon>
        <taxon>Magnoliopsida</taxon>
        <taxon>Liliopsida</taxon>
        <taxon>Zingiberales</taxon>
        <taxon>Musaceae</taxon>
        <taxon>Ensete</taxon>
    </lineage>
</organism>
<reference evidence="2 3" key="1">
    <citation type="journal article" date="2014" name="Agronomy (Basel)">
        <title>A Draft Genome Sequence for Ensete ventricosum, the Drought-Tolerant Tree Against Hunger.</title>
        <authorList>
            <person name="Harrison J."/>
            <person name="Moore K.A."/>
            <person name="Paszkiewicz K."/>
            <person name="Jones T."/>
            <person name="Grant M."/>
            <person name="Ambacheew D."/>
            <person name="Muzemil S."/>
            <person name="Studholme D.J."/>
        </authorList>
    </citation>
    <scope>NUCLEOTIDE SEQUENCE [LARGE SCALE GENOMIC DNA]</scope>
</reference>
<protein>
    <submittedName>
        <fullName evidence="2">Uncharacterized protein</fullName>
    </submittedName>
</protein>
<accession>A0A426YQA0</accession>
<dbReference type="EMBL" id="AMZH03010882">
    <property type="protein sequence ID" value="RRT53900.1"/>
    <property type="molecule type" value="Genomic_DNA"/>
</dbReference>
<name>A0A426YQA0_ENSVE</name>
<proteinExistence type="predicted"/>
<dbReference type="Proteomes" id="UP000287651">
    <property type="component" value="Unassembled WGS sequence"/>
</dbReference>
<dbReference type="AlphaFoldDB" id="A0A426YQA0"/>
<evidence type="ECO:0000313" key="3">
    <source>
        <dbReference type="Proteomes" id="UP000287651"/>
    </source>
</evidence>
<evidence type="ECO:0000256" key="1">
    <source>
        <dbReference type="SAM" id="MobiDB-lite"/>
    </source>
</evidence>
<comment type="caution">
    <text evidence="2">The sequence shown here is derived from an EMBL/GenBank/DDBJ whole genome shotgun (WGS) entry which is preliminary data.</text>
</comment>
<sequence length="103" mass="11525">MKQRGLPSVIESQEQDLGLLLPQTKGGEDPVEPIYEKHSDRGGFGQGKRIRSIESRRDLAGIPPKRSDPGDGIGSESEIWDLNAERDQCAFDGTREETKWYPN</sequence>
<feature type="region of interest" description="Disordered" evidence="1">
    <location>
        <begin position="1"/>
        <end position="76"/>
    </location>
</feature>
<evidence type="ECO:0000313" key="2">
    <source>
        <dbReference type="EMBL" id="RRT53900.1"/>
    </source>
</evidence>